<gene>
    <name evidence="10" type="ORF">EHS24_004973</name>
</gene>
<accession>A0A427Y6L0</accession>
<feature type="compositionally biased region" description="Basic and acidic residues" evidence="8">
    <location>
        <begin position="142"/>
        <end position="153"/>
    </location>
</feature>
<evidence type="ECO:0000256" key="2">
    <source>
        <dbReference type="ARBA" id="ARBA00004496"/>
    </source>
</evidence>
<sequence>MDDWDDDFGTAPTQGGAADPLVDAEYARIEQRYTDAGYREGITDGKLATLQEGFDTSFAASVPASRRLGALRGRANALLSIVSAPPAARGTRAGSGSGSTSAGAAAGGAGGVDPSLVEQVRALVSDLSRVRRDDVLPIDTERIDHERDEHGDDNAFELESNPQRDMEGLEDALGRMGGGAAANGSTANGALREEALLTSLESRVDALENLVIGGHA</sequence>
<evidence type="ECO:0000313" key="10">
    <source>
        <dbReference type="EMBL" id="RSH86702.1"/>
    </source>
</evidence>
<keyword evidence="7" id="KW-0539">Nucleus</keyword>
<dbReference type="PANTHER" id="PTHR18829:SF0">
    <property type="entry name" value="PROTEIN YAE1 HOMOLOG"/>
    <property type="match status" value="1"/>
</dbReference>
<dbReference type="GeneID" id="39589516"/>
<dbReference type="PANTHER" id="PTHR18829">
    <property type="entry name" value="PROTEIN YAE1 HOMOLOG"/>
    <property type="match status" value="1"/>
</dbReference>
<evidence type="ECO:0000256" key="7">
    <source>
        <dbReference type="ARBA" id="ARBA00023242"/>
    </source>
</evidence>
<organism evidence="10 11">
    <name type="scientific">Apiotrichum porosum</name>
    <dbReference type="NCBI Taxonomy" id="105984"/>
    <lineage>
        <taxon>Eukaryota</taxon>
        <taxon>Fungi</taxon>
        <taxon>Dikarya</taxon>
        <taxon>Basidiomycota</taxon>
        <taxon>Agaricomycotina</taxon>
        <taxon>Tremellomycetes</taxon>
        <taxon>Trichosporonales</taxon>
        <taxon>Trichosporonaceae</taxon>
        <taxon>Apiotrichum</taxon>
    </lineage>
</organism>
<dbReference type="GO" id="GO:0005634">
    <property type="term" value="C:nucleus"/>
    <property type="evidence" value="ECO:0007669"/>
    <property type="project" value="UniProtKB-SubCell"/>
</dbReference>
<comment type="caution">
    <text evidence="10">The sequence shown here is derived from an EMBL/GenBank/DDBJ whole genome shotgun (WGS) entry which is preliminary data.</text>
</comment>
<dbReference type="Proteomes" id="UP000279236">
    <property type="component" value="Unassembled WGS sequence"/>
</dbReference>
<feature type="compositionally biased region" description="Low complexity" evidence="8">
    <location>
        <begin position="87"/>
        <end position="104"/>
    </location>
</feature>
<feature type="region of interest" description="Disordered" evidence="8">
    <location>
        <begin position="87"/>
        <end position="111"/>
    </location>
</feature>
<keyword evidence="11" id="KW-1185">Reference proteome</keyword>
<evidence type="ECO:0000256" key="5">
    <source>
        <dbReference type="ARBA" id="ARBA00018400"/>
    </source>
</evidence>
<evidence type="ECO:0000256" key="1">
    <source>
        <dbReference type="ARBA" id="ARBA00004123"/>
    </source>
</evidence>
<evidence type="ECO:0000256" key="6">
    <source>
        <dbReference type="ARBA" id="ARBA00022490"/>
    </source>
</evidence>
<protein>
    <recommendedName>
        <fullName evidence="5">Protein YAE1</fullName>
    </recommendedName>
    <alternativeName>
        <fullName evidence="4">Protein yae1</fullName>
    </alternativeName>
</protein>
<dbReference type="EMBL" id="RSCE01000002">
    <property type="protein sequence ID" value="RSH86702.1"/>
    <property type="molecule type" value="Genomic_DNA"/>
</dbReference>
<dbReference type="GO" id="GO:0005737">
    <property type="term" value="C:cytoplasm"/>
    <property type="evidence" value="ECO:0007669"/>
    <property type="project" value="UniProtKB-SubCell"/>
</dbReference>
<name>A0A427Y6L0_9TREE</name>
<dbReference type="InterPro" id="IPR038881">
    <property type="entry name" value="Yae1-like"/>
</dbReference>
<feature type="region of interest" description="Disordered" evidence="8">
    <location>
        <begin position="1"/>
        <end position="22"/>
    </location>
</feature>
<evidence type="ECO:0000256" key="4">
    <source>
        <dbReference type="ARBA" id="ARBA00017286"/>
    </source>
</evidence>
<feature type="domain" description="Essential protein Yae1 N-terminal" evidence="9">
    <location>
        <begin position="37"/>
        <end position="75"/>
    </location>
</feature>
<dbReference type="OrthoDB" id="20086at2759"/>
<dbReference type="STRING" id="105984.A0A427Y6L0"/>
<reference evidence="10 11" key="1">
    <citation type="submission" date="2018-11" db="EMBL/GenBank/DDBJ databases">
        <title>Genome sequence of Apiotrichum porosum DSM 27194.</title>
        <authorList>
            <person name="Aliyu H."/>
            <person name="Gorte O."/>
            <person name="Ochsenreither K."/>
        </authorList>
    </citation>
    <scope>NUCLEOTIDE SEQUENCE [LARGE SCALE GENOMIC DNA]</scope>
    <source>
        <strain evidence="10 11">DSM 27194</strain>
    </source>
</reference>
<comment type="subcellular location">
    <subcellularLocation>
        <location evidence="2">Cytoplasm</location>
    </subcellularLocation>
    <subcellularLocation>
        <location evidence="1">Nucleus</location>
    </subcellularLocation>
</comment>
<proteinExistence type="inferred from homology"/>
<evidence type="ECO:0000313" key="11">
    <source>
        <dbReference type="Proteomes" id="UP000279236"/>
    </source>
</evidence>
<dbReference type="InterPro" id="IPR019191">
    <property type="entry name" value="Essential_protein_Yae1_N"/>
</dbReference>
<dbReference type="Pfam" id="PF09811">
    <property type="entry name" value="Yae1_N"/>
    <property type="match status" value="1"/>
</dbReference>
<evidence type="ECO:0000256" key="3">
    <source>
        <dbReference type="ARBA" id="ARBA00007096"/>
    </source>
</evidence>
<keyword evidence="6" id="KW-0963">Cytoplasm</keyword>
<evidence type="ECO:0000259" key="9">
    <source>
        <dbReference type="Pfam" id="PF09811"/>
    </source>
</evidence>
<dbReference type="AlphaFoldDB" id="A0A427Y6L0"/>
<feature type="region of interest" description="Disordered" evidence="8">
    <location>
        <begin position="142"/>
        <end position="164"/>
    </location>
</feature>
<comment type="similarity">
    <text evidence="3">Belongs to the YAE1 family.</text>
</comment>
<dbReference type="RefSeq" id="XP_028479487.1">
    <property type="nucleotide sequence ID" value="XM_028620515.1"/>
</dbReference>
<evidence type="ECO:0000256" key="8">
    <source>
        <dbReference type="SAM" id="MobiDB-lite"/>
    </source>
</evidence>